<dbReference type="GO" id="GO:0033314">
    <property type="term" value="P:mitotic DNA replication checkpoint signaling"/>
    <property type="evidence" value="ECO:0007669"/>
    <property type="project" value="TreeGrafter"/>
</dbReference>
<dbReference type="AlphaFoldDB" id="A0A1G4IFQ8"/>
<dbReference type="RefSeq" id="XP_067081840.1">
    <property type="nucleotide sequence ID" value="XM_067225739.1"/>
</dbReference>
<dbReference type="GeneID" id="92376645"/>
<evidence type="ECO:0000259" key="2">
    <source>
        <dbReference type="PROSITE" id="PS50172"/>
    </source>
</evidence>
<proteinExistence type="predicted"/>
<dbReference type="PROSITE" id="PS50172">
    <property type="entry name" value="BRCT"/>
    <property type="match status" value="1"/>
</dbReference>
<reference evidence="3" key="1">
    <citation type="submission" date="2016-09" db="EMBL/GenBank/DDBJ databases">
        <authorList>
            <person name="Hebert L."/>
            <person name="Moumen B."/>
        </authorList>
    </citation>
    <scope>NUCLEOTIDE SEQUENCE [LARGE SCALE GENOMIC DNA]</scope>
    <source>
        <strain evidence="3">OVI</strain>
    </source>
</reference>
<feature type="domain" description="BRCT" evidence="2">
    <location>
        <begin position="1"/>
        <end position="88"/>
    </location>
</feature>
<dbReference type="VEuPathDB" id="TriTrypDB:TEOVI_000270500"/>
<organism evidence="3 4">
    <name type="scientific">Trypanosoma equiperdum</name>
    <dbReference type="NCBI Taxonomy" id="5694"/>
    <lineage>
        <taxon>Eukaryota</taxon>
        <taxon>Discoba</taxon>
        <taxon>Euglenozoa</taxon>
        <taxon>Kinetoplastea</taxon>
        <taxon>Metakinetoplastina</taxon>
        <taxon>Trypanosomatida</taxon>
        <taxon>Trypanosomatidae</taxon>
        <taxon>Trypanosoma</taxon>
    </lineage>
</organism>
<evidence type="ECO:0000313" key="4">
    <source>
        <dbReference type="Proteomes" id="UP000195570"/>
    </source>
</evidence>
<evidence type="ECO:0000256" key="1">
    <source>
        <dbReference type="ARBA" id="ARBA00022737"/>
    </source>
</evidence>
<dbReference type="Pfam" id="PF16589">
    <property type="entry name" value="BRCT_2"/>
    <property type="match status" value="1"/>
</dbReference>
<sequence length="217" mass="22936">MRALFGGFVFVVGNDVPQEVLSLVVACGGRVCRELTAATTHGLVVGPECGDSIDVEQLRGLRIPILRTHWIRACVAALRILPMKGAAAAFDPFLFDSLLFTTTMMRCDLKDRVAALIIFLGGSYSPHLTISTDVVLVGDDAVESISGSDCVVDVSLVDKSHRGPAKPLGAANAGVKRGVRSSKLKLAASRSIPCVNLVWLQKCISTGEVHLPVTGGL</sequence>
<name>A0A1G4IFQ8_TRYEQ</name>
<dbReference type="GO" id="GO:0007095">
    <property type="term" value="P:mitotic G2 DNA damage checkpoint signaling"/>
    <property type="evidence" value="ECO:0007669"/>
    <property type="project" value="TreeGrafter"/>
</dbReference>
<dbReference type="Gene3D" id="3.40.50.10190">
    <property type="entry name" value="BRCT domain"/>
    <property type="match status" value="2"/>
</dbReference>
<keyword evidence="4" id="KW-1185">Reference proteome</keyword>
<gene>
    <name evidence="3" type="ORF">TEOVI_000270500</name>
</gene>
<dbReference type="PANTHER" id="PTHR13561:SF20">
    <property type="entry name" value="DNA TOPOISOMERASE 2-BINDING PROTEIN 1"/>
    <property type="match status" value="1"/>
</dbReference>
<comment type="caution">
    <text evidence="3">The sequence shown here is derived from an EMBL/GenBank/DDBJ whole genome shotgun (WGS) entry which is preliminary data.</text>
</comment>
<dbReference type="InterPro" id="IPR001357">
    <property type="entry name" value="BRCT_dom"/>
</dbReference>
<dbReference type="SMART" id="SM00292">
    <property type="entry name" value="BRCT"/>
    <property type="match status" value="2"/>
</dbReference>
<dbReference type="Pfam" id="PF00533">
    <property type="entry name" value="BRCT"/>
    <property type="match status" value="1"/>
</dbReference>
<dbReference type="SUPFAM" id="SSF52113">
    <property type="entry name" value="BRCT domain"/>
    <property type="match status" value="2"/>
</dbReference>
<protein>
    <submittedName>
        <fullName evidence="3">BRCA1 C Terminus (BRCT) domain containing protein, putative</fullName>
    </submittedName>
</protein>
<dbReference type="PANTHER" id="PTHR13561">
    <property type="entry name" value="DNA REPLICATION REGULATOR DPB11-RELATED"/>
    <property type="match status" value="1"/>
</dbReference>
<dbReference type="Proteomes" id="UP000195570">
    <property type="component" value="Unassembled WGS sequence"/>
</dbReference>
<evidence type="ECO:0000313" key="3">
    <source>
        <dbReference type="EMBL" id="SCU71125.1"/>
    </source>
</evidence>
<accession>A0A1G4IFQ8</accession>
<dbReference type="GO" id="GO:0006270">
    <property type="term" value="P:DNA replication initiation"/>
    <property type="evidence" value="ECO:0007669"/>
    <property type="project" value="TreeGrafter"/>
</dbReference>
<dbReference type="EMBL" id="CZPT02001574">
    <property type="protein sequence ID" value="SCU71125.1"/>
    <property type="molecule type" value="Genomic_DNA"/>
</dbReference>
<dbReference type="InterPro" id="IPR036420">
    <property type="entry name" value="BRCT_dom_sf"/>
</dbReference>
<keyword evidence="1" id="KW-0677">Repeat</keyword>
<dbReference type="CDD" id="cd00027">
    <property type="entry name" value="BRCT"/>
    <property type="match status" value="2"/>
</dbReference>